<comment type="similarity">
    <text evidence="2">Belongs to the class-V pyridoxal-phosphate-dependent aminotransferase family. NifS/IscS subfamily.</text>
</comment>
<dbReference type="InterPro" id="IPR015421">
    <property type="entry name" value="PyrdxlP-dep_Trfase_major"/>
</dbReference>
<dbReference type="InterPro" id="IPR000192">
    <property type="entry name" value="Aminotrans_V_dom"/>
</dbReference>
<dbReference type="AlphaFoldDB" id="A0A4Y8X2C6"/>
<evidence type="ECO:0000256" key="5">
    <source>
        <dbReference type="ARBA" id="ARBA00022898"/>
    </source>
</evidence>
<evidence type="ECO:0000256" key="4">
    <source>
        <dbReference type="ARBA" id="ARBA00022723"/>
    </source>
</evidence>
<dbReference type="FunFam" id="3.40.640.10:FF:000084">
    <property type="entry name" value="IscS-like cysteine desulfurase"/>
    <property type="match status" value="1"/>
</dbReference>
<comment type="cofactor">
    <cofactor evidence="1">
        <name>pyridoxal 5'-phosphate</name>
        <dbReference type="ChEBI" id="CHEBI:597326"/>
    </cofactor>
</comment>
<sequence>MAPIDRVPLDHAATTPVRPAALAAFAEAAALAANPASLHAAGRRAKLVLEQARERIAAAVGAHPSEVVFTSGGTEADNLAVQGLYRATRGGDLARTRIVLTGIEHHAVLDAVDWLVRQEGAEAVLVPVDAEGRVDLAAWETVLAQAPERTALATLMWANNEVGTVQPVPEAARLAAAHGVPFHTDAVQAVGSLDVDVAASGAATLALSGHKLGAPVGVGALLVRRDAVLEPVTHGGGQERRLRPGTVSVALAVALAAAVEEAVAERAAEAERLGALRDRVLAAVEGLPGVRVTGARDVDPVTGERLPAGTRRLPGNVHVTVDGRTADALLFGFDTAGVDSSAGSACTAGVAEPSHVLEAMGLGERARWTQRLTLGRTTTEDDVESLLAVLPQVLRPGRSSAGRGAEGEGR</sequence>
<reference evidence="10 11" key="1">
    <citation type="submission" date="2020-08" db="EMBL/GenBank/DDBJ databases">
        <title>Sequencing the genomes of 1000 actinobacteria strains.</title>
        <authorList>
            <person name="Klenk H.-P."/>
        </authorList>
    </citation>
    <scope>NUCLEOTIDE SEQUENCE [LARGE SCALE GENOMIC DNA]</scope>
    <source>
        <strain evidence="10 11">DSM 19079</strain>
    </source>
</reference>
<dbReference type="Gene3D" id="1.10.260.50">
    <property type="match status" value="1"/>
</dbReference>
<evidence type="ECO:0000259" key="9">
    <source>
        <dbReference type="Pfam" id="PF00266"/>
    </source>
</evidence>
<evidence type="ECO:0000256" key="8">
    <source>
        <dbReference type="ARBA" id="ARBA00050776"/>
    </source>
</evidence>
<comment type="catalytic activity">
    <reaction evidence="8">
        <text>(sulfur carrier)-H + L-cysteine = (sulfur carrier)-SH + L-alanine</text>
        <dbReference type="Rhea" id="RHEA:43892"/>
        <dbReference type="Rhea" id="RHEA-COMP:14737"/>
        <dbReference type="Rhea" id="RHEA-COMP:14739"/>
        <dbReference type="ChEBI" id="CHEBI:29917"/>
        <dbReference type="ChEBI" id="CHEBI:35235"/>
        <dbReference type="ChEBI" id="CHEBI:57972"/>
        <dbReference type="ChEBI" id="CHEBI:64428"/>
        <dbReference type="EC" id="2.8.1.7"/>
    </reaction>
</comment>
<dbReference type="SUPFAM" id="SSF53383">
    <property type="entry name" value="PLP-dependent transferases"/>
    <property type="match status" value="1"/>
</dbReference>
<dbReference type="GO" id="GO:0031071">
    <property type="term" value="F:cysteine desulfurase activity"/>
    <property type="evidence" value="ECO:0007669"/>
    <property type="project" value="UniProtKB-EC"/>
</dbReference>
<evidence type="ECO:0000313" key="11">
    <source>
        <dbReference type="Proteomes" id="UP000560081"/>
    </source>
</evidence>
<dbReference type="PANTHER" id="PTHR11601:SF34">
    <property type="entry name" value="CYSTEINE DESULFURASE"/>
    <property type="match status" value="1"/>
</dbReference>
<dbReference type="Pfam" id="PF00266">
    <property type="entry name" value="Aminotran_5"/>
    <property type="match status" value="1"/>
</dbReference>
<dbReference type="GO" id="GO:0046872">
    <property type="term" value="F:metal ion binding"/>
    <property type="evidence" value="ECO:0007669"/>
    <property type="project" value="UniProtKB-KW"/>
</dbReference>
<keyword evidence="5" id="KW-0663">Pyridoxal phosphate</keyword>
<dbReference type="EMBL" id="JACHMC010000001">
    <property type="protein sequence ID" value="MBB4882382.1"/>
    <property type="molecule type" value="Genomic_DNA"/>
</dbReference>
<dbReference type="InterPro" id="IPR015424">
    <property type="entry name" value="PyrdxlP-dep_Trfase"/>
</dbReference>
<dbReference type="RefSeq" id="WP_135029563.1">
    <property type="nucleotide sequence ID" value="NZ_BMLA01000005.1"/>
</dbReference>
<keyword evidence="7" id="KW-0411">Iron-sulfur</keyword>
<keyword evidence="6" id="KW-0408">Iron</keyword>
<dbReference type="InterPro" id="IPR015422">
    <property type="entry name" value="PyrdxlP-dep_Trfase_small"/>
</dbReference>
<evidence type="ECO:0000256" key="3">
    <source>
        <dbReference type="ARBA" id="ARBA00022679"/>
    </source>
</evidence>
<evidence type="ECO:0000256" key="7">
    <source>
        <dbReference type="ARBA" id="ARBA00023014"/>
    </source>
</evidence>
<dbReference type="Gene3D" id="3.90.1150.10">
    <property type="entry name" value="Aspartate Aminotransferase, domain 1"/>
    <property type="match status" value="1"/>
</dbReference>
<dbReference type="PANTHER" id="PTHR11601">
    <property type="entry name" value="CYSTEINE DESULFURYLASE FAMILY MEMBER"/>
    <property type="match status" value="1"/>
</dbReference>
<keyword evidence="3 10" id="KW-0808">Transferase</keyword>
<dbReference type="InterPro" id="IPR016454">
    <property type="entry name" value="Cysteine_dSase"/>
</dbReference>
<accession>A0A4Y8X2C6</accession>
<feature type="domain" description="Aminotransferase class V" evidence="9">
    <location>
        <begin position="9"/>
        <end position="386"/>
    </location>
</feature>
<dbReference type="Gene3D" id="3.40.640.10">
    <property type="entry name" value="Type I PLP-dependent aspartate aminotransferase-like (Major domain)"/>
    <property type="match status" value="1"/>
</dbReference>
<dbReference type="EC" id="2.8.1.7" evidence="10"/>
<dbReference type="Proteomes" id="UP000560081">
    <property type="component" value="Unassembled WGS sequence"/>
</dbReference>
<gene>
    <name evidence="10" type="ORF">BJ976_000733</name>
</gene>
<protein>
    <submittedName>
        <fullName evidence="10">Cysteine desulfurase</fullName>
        <ecNumber evidence="10">2.8.1.7</ecNumber>
    </submittedName>
</protein>
<evidence type="ECO:0000256" key="6">
    <source>
        <dbReference type="ARBA" id="ARBA00023004"/>
    </source>
</evidence>
<evidence type="ECO:0000256" key="2">
    <source>
        <dbReference type="ARBA" id="ARBA00006490"/>
    </source>
</evidence>
<keyword evidence="4" id="KW-0479">Metal-binding</keyword>
<dbReference type="OrthoDB" id="9808002at2"/>
<organism evidence="10 11">
    <name type="scientific">Micrococcus flavus</name>
    <dbReference type="NCBI Taxonomy" id="384602"/>
    <lineage>
        <taxon>Bacteria</taxon>
        <taxon>Bacillati</taxon>
        <taxon>Actinomycetota</taxon>
        <taxon>Actinomycetes</taxon>
        <taxon>Micrococcales</taxon>
        <taxon>Micrococcaceae</taxon>
        <taxon>Micrococcus</taxon>
    </lineage>
</organism>
<proteinExistence type="inferred from homology"/>
<keyword evidence="11" id="KW-1185">Reference proteome</keyword>
<dbReference type="GO" id="GO:0051536">
    <property type="term" value="F:iron-sulfur cluster binding"/>
    <property type="evidence" value="ECO:0007669"/>
    <property type="project" value="UniProtKB-KW"/>
</dbReference>
<evidence type="ECO:0000313" key="10">
    <source>
        <dbReference type="EMBL" id="MBB4882382.1"/>
    </source>
</evidence>
<name>A0A4Y8X2C6_9MICC</name>
<evidence type="ECO:0000256" key="1">
    <source>
        <dbReference type="ARBA" id="ARBA00001933"/>
    </source>
</evidence>
<comment type="caution">
    <text evidence="10">The sequence shown here is derived from an EMBL/GenBank/DDBJ whole genome shotgun (WGS) entry which is preliminary data.</text>
</comment>
<dbReference type="PIRSF" id="PIRSF005572">
    <property type="entry name" value="NifS"/>
    <property type="match status" value="1"/>
</dbReference>